<name>A0ABV7JDL0_9GAMM</name>
<keyword evidence="7" id="KW-0812">Transmembrane</keyword>
<dbReference type="Pfam" id="PF00069">
    <property type="entry name" value="Pkinase"/>
    <property type="match status" value="1"/>
</dbReference>
<dbReference type="EMBL" id="JBHRTS010000007">
    <property type="protein sequence ID" value="MFC3195172.1"/>
    <property type="molecule type" value="Genomic_DNA"/>
</dbReference>
<protein>
    <submittedName>
        <fullName evidence="9">Protein kinase</fullName>
    </submittedName>
</protein>
<evidence type="ECO:0000256" key="4">
    <source>
        <dbReference type="ARBA" id="ARBA00022840"/>
    </source>
</evidence>
<keyword evidence="1" id="KW-0808">Transferase</keyword>
<dbReference type="GO" id="GO:0016301">
    <property type="term" value="F:kinase activity"/>
    <property type="evidence" value="ECO:0007669"/>
    <property type="project" value="UniProtKB-KW"/>
</dbReference>
<evidence type="ECO:0000256" key="7">
    <source>
        <dbReference type="SAM" id="Phobius"/>
    </source>
</evidence>
<dbReference type="Gene3D" id="1.10.510.10">
    <property type="entry name" value="Transferase(Phosphotransferase) domain 1"/>
    <property type="match status" value="1"/>
</dbReference>
<evidence type="ECO:0000313" key="9">
    <source>
        <dbReference type="EMBL" id="MFC3195172.1"/>
    </source>
</evidence>
<accession>A0ABV7JDL0</accession>
<dbReference type="SMART" id="SM00220">
    <property type="entry name" value="S_TKc"/>
    <property type="match status" value="1"/>
</dbReference>
<keyword evidence="7" id="KW-1133">Transmembrane helix</keyword>
<dbReference type="PANTHER" id="PTHR43289">
    <property type="entry name" value="MITOGEN-ACTIVATED PROTEIN KINASE KINASE KINASE 20-RELATED"/>
    <property type="match status" value="1"/>
</dbReference>
<feature type="region of interest" description="Disordered" evidence="6">
    <location>
        <begin position="220"/>
        <end position="242"/>
    </location>
</feature>
<keyword evidence="3 9" id="KW-0418">Kinase</keyword>
<evidence type="ECO:0000259" key="8">
    <source>
        <dbReference type="PROSITE" id="PS50011"/>
    </source>
</evidence>
<dbReference type="Gene3D" id="3.30.200.20">
    <property type="entry name" value="Phosphorylase Kinase, domain 1"/>
    <property type="match status" value="1"/>
</dbReference>
<evidence type="ECO:0000313" key="10">
    <source>
        <dbReference type="Proteomes" id="UP001595533"/>
    </source>
</evidence>
<dbReference type="SUPFAM" id="SSF56112">
    <property type="entry name" value="Protein kinase-like (PK-like)"/>
    <property type="match status" value="1"/>
</dbReference>
<keyword evidence="7" id="KW-0472">Membrane</keyword>
<comment type="caution">
    <text evidence="9">The sequence shown here is derived from an EMBL/GenBank/DDBJ whole genome shotgun (WGS) entry which is preliminary data.</text>
</comment>
<evidence type="ECO:0000256" key="5">
    <source>
        <dbReference type="PROSITE-ProRule" id="PRU10141"/>
    </source>
</evidence>
<dbReference type="Gene3D" id="1.25.40.10">
    <property type="entry name" value="Tetratricopeptide repeat domain"/>
    <property type="match status" value="1"/>
</dbReference>
<feature type="domain" description="Protein kinase" evidence="8">
    <location>
        <begin position="76"/>
        <end position="340"/>
    </location>
</feature>
<dbReference type="InterPro" id="IPR017441">
    <property type="entry name" value="Protein_kinase_ATP_BS"/>
</dbReference>
<keyword evidence="2 5" id="KW-0547">Nucleotide-binding</keyword>
<dbReference type="RefSeq" id="WP_157892853.1">
    <property type="nucleotide sequence ID" value="NZ_JBHRTS010000007.1"/>
</dbReference>
<feature type="binding site" evidence="5">
    <location>
        <position position="105"/>
    </location>
    <ligand>
        <name>ATP</name>
        <dbReference type="ChEBI" id="CHEBI:30616"/>
    </ligand>
</feature>
<keyword evidence="4 5" id="KW-0067">ATP-binding</keyword>
<feature type="transmembrane region" description="Helical" evidence="7">
    <location>
        <begin position="353"/>
        <end position="371"/>
    </location>
</feature>
<dbReference type="Proteomes" id="UP001595533">
    <property type="component" value="Unassembled WGS sequence"/>
</dbReference>
<dbReference type="PANTHER" id="PTHR43289:SF34">
    <property type="entry name" value="SERINE_THREONINE-PROTEIN KINASE YBDM-RELATED"/>
    <property type="match status" value="1"/>
</dbReference>
<dbReference type="PROSITE" id="PS00108">
    <property type="entry name" value="PROTEIN_KINASE_ST"/>
    <property type="match status" value="1"/>
</dbReference>
<organism evidence="9 10">
    <name type="scientific">Marinicella sediminis</name>
    <dbReference type="NCBI Taxonomy" id="1792834"/>
    <lineage>
        <taxon>Bacteria</taxon>
        <taxon>Pseudomonadati</taxon>
        <taxon>Pseudomonadota</taxon>
        <taxon>Gammaproteobacteria</taxon>
        <taxon>Lysobacterales</taxon>
        <taxon>Marinicellaceae</taxon>
        <taxon>Marinicella</taxon>
    </lineage>
</organism>
<dbReference type="PROSITE" id="PS50011">
    <property type="entry name" value="PROTEIN_KINASE_DOM"/>
    <property type="match status" value="1"/>
</dbReference>
<reference evidence="10" key="1">
    <citation type="journal article" date="2019" name="Int. J. Syst. Evol. Microbiol.">
        <title>The Global Catalogue of Microorganisms (GCM) 10K type strain sequencing project: providing services to taxonomists for standard genome sequencing and annotation.</title>
        <authorList>
            <consortium name="The Broad Institute Genomics Platform"/>
            <consortium name="The Broad Institute Genome Sequencing Center for Infectious Disease"/>
            <person name="Wu L."/>
            <person name="Ma J."/>
        </authorList>
    </citation>
    <scope>NUCLEOTIDE SEQUENCE [LARGE SCALE GENOMIC DNA]</scope>
    <source>
        <strain evidence="10">KCTC 42953</strain>
    </source>
</reference>
<dbReference type="InterPro" id="IPR008271">
    <property type="entry name" value="Ser/Thr_kinase_AS"/>
</dbReference>
<dbReference type="InterPro" id="IPR011990">
    <property type="entry name" value="TPR-like_helical_dom_sf"/>
</dbReference>
<evidence type="ECO:0000256" key="2">
    <source>
        <dbReference type="ARBA" id="ARBA00022741"/>
    </source>
</evidence>
<evidence type="ECO:0000256" key="6">
    <source>
        <dbReference type="SAM" id="MobiDB-lite"/>
    </source>
</evidence>
<proteinExistence type="predicted"/>
<evidence type="ECO:0000256" key="3">
    <source>
        <dbReference type="ARBA" id="ARBA00022777"/>
    </source>
</evidence>
<keyword evidence="10" id="KW-1185">Reference proteome</keyword>
<dbReference type="PROSITE" id="PS00107">
    <property type="entry name" value="PROTEIN_KINASE_ATP"/>
    <property type="match status" value="1"/>
</dbReference>
<gene>
    <name evidence="9" type="ORF">ACFODZ_13045</name>
</gene>
<dbReference type="InterPro" id="IPR000719">
    <property type="entry name" value="Prot_kinase_dom"/>
</dbReference>
<evidence type="ECO:0000256" key="1">
    <source>
        <dbReference type="ARBA" id="ARBA00022679"/>
    </source>
</evidence>
<dbReference type="InterPro" id="IPR011009">
    <property type="entry name" value="Kinase-like_dom_sf"/>
</dbReference>
<sequence length="982" mass="110418">MKNTKQTKILLQKALGLDTRERTVLLEEINDSTIRSQVETLLADENKLAVFLTNHSNEAIPDTTSGIAPGTLINRIRIIKELGQGGMGSVYLGFDEKLERQVAVKAIRPEHLKNPATQQRFIREAQILSKINHPSICQLYDYIETDQGDFLVLEYIRGKPLYQVPLNTTQKLKLLADLAAALAVAHEHGIVHRDLKPDNIMITEQGELKVLDFGIAQSLSQPRSRQQNPSDQATNDPLTQHGSLVGTIRYMSPEQARGERIDTASDLYALGIIAQEVFSHQAAYQVMETEQLLTDVQQGKRQNSDDLAVEWRHIIDQLTQLKPADRPDAPTAEKLFRQVLDAPRQRRHKQLKWGLAAVLLVLLAGLLWQWLQIGNQAERTLLITGYENQINDLVKQAEQIYVLPTHPVNESIVSILQEGEQLYQTIAENTVLQTGEKNRLLGLIMLRAEYYDQAITLLEAGQAESLLLAEAWTKLYIEKASDYSDQHGYEQAMQNPTLQQTYLQPALKYIDLAHQQAGQANPLLQAFALSQTDSLSAGLEAVNQILAEKHWNKDAVNLKALILSASMEHARQQGQWSQAREFALKTAETYQLSTQMARSYPPGYQSLCFTHFELMADGIQRSGLDVEKHTLASIEACEQALVTQPENSYPKFLLSRIYLLKARWAIDQGQPAHQALTRAKDWNQQAGLADLFNSSWNQALILATEAQEHMLAGDSAMDLLDQSLGIFERLLTVDSPYRPYVVSDLLFVLGQQAHELVRQGQAVNDVLARAESLFNETMLTPDLLVNEQWGLINNMAQVYLVELRQQFEQQQDITEAGQRLLAFLNPADNQLHNDPHQLTNLANTHLLMAESQRQRQRPLADHLKLATEYLTQARIINPTDHNIMLSQAVLLTLKNHQSGGNFQAANQLFTHSMAINPNNPYNLNSWARSLMVQAESSTEPSATLQQANNITQRLLNTDPGNPAFLNTLDRLKQLADQLGIIL</sequence>
<dbReference type="CDD" id="cd14014">
    <property type="entry name" value="STKc_PknB_like"/>
    <property type="match status" value="1"/>
</dbReference>
<dbReference type="SUPFAM" id="SSF48452">
    <property type="entry name" value="TPR-like"/>
    <property type="match status" value="1"/>
</dbReference>